<gene>
    <name evidence="6" type="ORF">A2650_02815</name>
</gene>
<dbReference type="GO" id="GO:0006096">
    <property type="term" value="P:glycolytic process"/>
    <property type="evidence" value="ECO:0007669"/>
    <property type="project" value="InterPro"/>
</dbReference>
<keyword evidence="4 6" id="KW-0418">Kinase</keyword>
<dbReference type="GO" id="GO:0004618">
    <property type="term" value="F:phosphoglycerate kinase activity"/>
    <property type="evidence" value="ECO:0007669"/>
    <property type="project" value="UniProtKB-EC"/>
</dbReference>
<sequence length="63" mass="7115">MNKGSLCVAKTAFVITEMRIMPGTNYLNGKKVLLRCDFDVPVVGGKIIEKFRIEKQKPVIDFL</sequence>
<dbReference type="InterPro" id="IPR015824">
    <property type="entry name" value="Phosphoglycerate_kinase_N"/>
</dbReference>
<dbReference type="Gene3D" id="3.40.50.1260">
    <property type="entry name" value="Phosphoglycerate kinase, N-terminal domain"/>
    <property type="match status" value="1"/>
</dbReference>
<evidence type="ECO:0000313" key="7">
    <source>
        <dbReference type="Proteomes" id="UP000177117"/>
    </source>
</evidence>
<dbReference type="GO" id="GO:0005524">
    <property type="term" value="F:ATP binding"/>
    <property type="evidence" value="ECO:0007669"/>
    <property type="project" value="UniProtKB-KW"/>
</dbReference>
<evidence type="ECO:0000256" key="4">
    <source>
        <dbReference type="ARBA" id="ARBA00022777"/>
    </source>
</evidence>
<evidence type="ECO:0000256" key="5">
    <source>
        <dbReference type="ARBA" id="ARBA00022840"/>
    </source>
</evidence>
<dbReference type="EMBL" id="MGJD01000004">
    <property type="protein sequence ID" value="OGN01533.1"/>
    <property type="molecule type" value="Genomic_DNA"/>
</dbReference>
<evidence type="ECO:0000256" key="1">
    <source>
        <dbReference type="ARBA" id="ARBA00013061"/>
    </source>
</evidence>
<keyword evidence="2" id="KW-0808">Transferase</keyword>
<accession>A0A1F8EL37</accession>
<name>A0A1F8EL37_9BACT</name>
<dbReference type="PRINTS" id="PR00477">
    <property type="entry name" value="PHGLYCKINASE"/>
</dbReference>
<keyword evidence="3" id="KW-0547">Nucleotide-binding</keyword>
<dbReference type="InterPro" id="IPR036043">
    <property type="entry name" value="Phosphoglycerate_kinase_sf"/>
</dbReference>
<comment type="caution">
    <text evidence="6">The sequence shown here is derived from an EMBL/GenBank/DDBJ whole genome shotgun (WGS) entry which is preliminary data.</text>
</comment>
<dbReference type="SUPFAM" id="SSF53748">
    <property type="entry name" value="Phosphoglycerate kinase"/>
    <property type="match status" value="1"/>
</dbReference>
<evidence type="ECO:0000313" key="6">
    <source>
        <dbReference type="EMBL" id="OGN01533.1"/>
    </source>
</evidence>
<dbReference type="Proteomes" id="UP000177117">
    <property type="component" value="Unassembled WGS sequence"/>
</dbReference>
<keyword evidence="5" id="KW-0067">ATP-binding</keyword>
<organism evidence="6 7">
    <name type="scientific">Candidatus Yanofskybacteria bacterium RIFCSPHIGHO2_01_FULL_41_53</name>
    <dbReference type="NCBI Taxonomy" id="1802663"/>
    <lineage>
        <taxon>Bacteria</taxon>
        <taxon>Candidatus Yanofskyibacteriota</taxon>
    </lineage>
</organism>
<feature type="non-terminal residue" evidence="6">
    <location>
        <position position="63"/>
    </location>
</feature>
<evidence type="ECO:0000256" key="2">
    <source>
        <dbReference type="ARBA" id="ARBA00022679"/>
    </source>
</evidence>
<dbReference type="EC" id="2.7.2.3" evidence="1"/>
<evidence type="ECO:0000256" key="3">
    <source>
        <dbReference type="ARBA" id="ARBA00022741"/>
    </source>
</evidence>
<dbReference type="AlphaFoldDB" id="A0A1F8EL37"/>
<proteinExistence type="predicted"/>
<protein>
    <recommendedName>
        <fullName evidence="1">phosphoglycerate kinase</fullName>
        <ecNumber evidence="1">2.7.2.3</ecNumber>
    </recommendedName>
</protein>
<dbReference type="InterPro" id="IPR001576">
    <property type="entry name" value="Phosphoglycerate_kinase"/>
</dbReference>
<reference evidence="6 7" key="1">
    <citation type="journal article" date="2016" name="Nat. Commun.">
        <title>Thousands of microbial genomes shed light on interconnected biogeochemical processes in an aquifer system.</title>
        <authorList>
            <person name="Anantharaman K."/>
            <person name="Brown C.T."/>
            <person name="Hug L.A."/>
            <person name="Sharon I."/>
            <person name="Castelle C.J."/>
            <person name="Probst A.J."/>
            <person name="Thomas B.C."/>
            <person name="Singh A."/>
            <person name="Wilkins M.J."/>
            <person name="Karaoz U."/>
            <person name="Brodie E.L."/>
            <person name="Williams K.H."/>
            <person name="Hubbard S.S."/>
            <person name="Banfield J.F."/>
        </authorList>
    </citation>
    <scope>NUCLEOTIDE SEQUENCE [LARGE SCALE GENOMIC DNA]</scope>
</reference>